<reference evidence="7" key="1">
    <citation type="submission" date="2019-10" db="EMBL/GenBank/DDBJ databases">
        <authorList>
            <consortium name="DOE Joint Genome Institute"/>
            <person name="Kuo A."/>
            <person name="Miyauchi S."/>
            <person name="Kiss E."/>
            <person name="Drula E."/>
            <person name="Kohler A."/>
            <person name="Sanchez-Garcia M."/>
            <person name="Andreopoulos B."/>
            <person name="Barry K.W."/>
            <person name="Bonito G."/>
            <person name="Buee M."/>
            <person name="Carver A."/>
            <person name="Chen C."/>
            <person name="Cichocki N."/>
            <person name="Clum A."/>
            <person name="Culley D."/>
            <person name="Crous P.W."/>
            <person name="Fauchery L."/>
            <person name="Girlanda M."/>
            <person name="Hayes R."/>
            <person name="Keri Z."/>
            <person name="LaButti K."/>
            <person name="Lipzen A."/>
            <person name="Lombard V."/>
            <person name="Magnuson J."/>
            <person name="Maillard F."/>
            <person name="Morin E."/>
            <person name="Murat C."/>
            <person name="Nolan M."/>
            <person name="Ohm R."/>
            <person name="Pangilinan J."/>
            <person name="Pereira M."/>
            <person name="Perotto S."/>
            <person name="Peter M."/>
            <person name="Riley R."/>
            <person name="Sitrit Y."/>
            <person name="Stielow B."/>
            <person name="Szollosi G."/>
            <person name="Zifcakova L."/>
            <person name="Stursova M."/>
            <person name="Spatafora J.W."/>
            <person name="Tedersoo L."/>
            <person name="Vaario L.-M."/>
            <person name="Yamada A."/>
            <person name="Yan M."/>
            <person name="Wang P."/>
            <person name="Xu J."/>
            <person name="Bruns T."/>
            <person name="Baldrian P."/>
            <person name="Vilgalys R."/>
            <person name="Henrissat B."/>
            <person name="Grigoriev I.V."/>
            <person name="Hibbett D."/>
            <person name="Nagy L.G."/>
            <person name="Martin F.M."/>
        </authorList>
    </citation>
    <scope>NUCLEOTIDE SEQUENCE</scope>
    <source>
        <strain evidence="7">Prilba</strain>
    </source>
</reference>
<dbReference type="InterPro" id="IPR001965">
    <property type="entry name" value="Znf_PHD"/>
</dbReference>
<reference evidence="7" key="2">
    <citation type="journal article" date="2020" name="Nat. Commun.">
        <title>Large-scale genome sequencing of mycorrhizal fungi provides insights into the early evolution of symbiotic traits.</title>
        <authorList>
            <person name="Miyauchi S."/>
            <person name="Kiss E."/>
            <person name="Kuo A."/>
            <person name="Drula E."/>
            <person name="Kohler A."/>
            <person name="Sanchez-Garcia M."/>
            <person name="Morin E."/>
            <person name="Andreopoulos B."/>
            <person name="Barry K.W."/>
            <person name="Bonito G."/>
            <person name="Buee M."/>
            <person name="Carver A."/>
            <person name="Chen C."/>
            <person name="Cichocki N."/>
            <person name="Clum A."/>
            <person name="Culley D."/>
            <person name="Crous P.W."/>
            <person name="Fauchery L."/>
            <person name="Girlanda M."/>
            <person name="Hayes R.D."/>
            <person name="Keri Z."/>
            <person name="LaButti K."/>
            <person name="Lipzen A."/>
            <person name="Lombard V."/>
            <person name="Magnuson J."/>
            <person name="Maillard F."/>
            <person name="Murat C."/>
            <person name="Nolan M."/>
            <person name="Ohm R.A."/>
            <person name="Pangilinan J."/>
            <person name="Pereira M.F."/>
            <person name="Perotto S."/>
            <person name="Peter M."/>
            <person name="Pfister S."/>
            <person name="Riley R."/>
            <person name="Sitrit Y."/>
            <person name="Stielow J.B."/>
            <person name="Szollosi G."/>
            <person name="Zifcakova L."/>
            <person name="Stursova M."/>
            <person name="Spatafora J.W."/>
            <person name="Tedersoo L."/>
            <person name="Vaario L.M."/>
            <person name="Yamada A."/>
            <person name="Yan M."/>
            <person name="Wang P."/>
            <person name="Xu J."/>
            <person name="Bruns T."/>
            <person name="Baldrian P."/>
            <person name="Vilgalys R."/>
            <person name="Dunand C."/>
            <person name="Henrissat B."/>
            <person name="Grigoriev I.V."/>
            <person name="Hibbett D."/>
            <person name="Nagy L.G."/>
            <person name="Martin F.M."/>
        </authorList>
    </citation>
    <scope>NUCLEOTIDE SEQUENCE</scope>
    <source>
        <strain evidence="7">Prilba</strain>
    </source>
</reference>
<keyword evidence="8" id="KW-1185">Reference proteome</keyword>
<evidence type="ECO:0000256" key="2">
    <source>
        <dbReference type="ARBA" id="ARBA00022771"/>
    </source>
</evidence>
<dbReference type="InterPro" id="IPR013083">
    <property type="entry name" value="Znf_RING/FYVE/PHD"/>
</dbReference>
<dbReference type="PROSITE" id="PS51157">
    <property type="entry name" value="ZF_UBR"/>
    <property type="match status" value="1"/>
</dbReference>
<feature type="compositionally biased region" description="Polar residues" evidence="5">
    <location>
        <begin position="294"/>
        <end position="303"/>
    </location>
</feature>
<feature type="region of interest" description="Disordered" evidence="5">
    <location>
        <begin position="163"/>
        <end position="185"/>
    </location>
</feature>
<dbReference type="AlphaFoldDB" id="A0A9P5N0X8"/>
<feature type="region of interest" description="Disordered" evidence="5">
    <location>
        <begin position="255"/>
        <end position="323"/>
    </location>
</feature>
<evidence type="ECO:0000313" key="7">
    <source>
        <dbReference type="EMBL" id="KAF8483580.1"/>
    </source>
</evidence>
<dbReference type="SMART" id="SM00249">
    <property type="entry name" value="PHD"/>
    <property type="match status" value="1"/>
</dbReference>
<sequence length="460" mass="50723">MASTLTEYLDSQQELEKEAALALPYSFSHCTYPRGHIRQAVYLCIPCASRRGICSSCSIACHTDHEQIELFPKRNFRCDCPTSALTQPCSLHKHPEAPNEENEYGQNFDGKFCRCGRPYDAKLERETMIQCLACEDWFHESCLNLRTRPSSRLPSPEIMAEGNGVAQVDQDDDSRSDVSSSGLPPPLITAGDYDALVCRKCVSQIAILQAWAGTPGVTMVVREGPDVSWKVIGELEEGDVVVDVGPVAEGRIPAHVEASDPDHTHTHATTQSPSGGASPPQPDSDTLQGKKRSLVNSYPSSDGPSVKRSRTSGTSPDSPQKACLAPAAHPLARAVFAQSGEQTLGAGDIFLSGDWRKRWCSCESCSSELRKHAYLLEEEETYQPPEDPDSQLSLEQLGIRALERLPRDRALDGIRAFNTMRDDLKTFLRPFAQEGREVQEMDVRRFFEARAEVAGVGQKR</sequence>
<dbReference type="InterPro" id="IPR047506">
    <property type="entry name" value="UBR7-like_UBR-box"/>
</dbReference>
<dbReference type="InterPro" id="IPR003126">
    <property type="entry name" value="Znf_UBR"/>
</dbReference>
<feature type="compositionally biased region" description="Basic and acidic residues" evidence="5">
    <location>
        <begin position="255"/>
        <end position="265"/>
    </location>
</feature>
<dbReference type="GO" id="GO:0008270">
    <property type="term" value="F:zinc ion binding"/>
    <property type="evidence" value="ECO:0007669"/>
    <property type="project" value="UniProtKB-KW"/>
</dbReference>
<gene>
    <name evidence="7" type="ORF">DFH94DRAFT_722801</name>
</gene>
<comment type="caution">
    <text evidence="7">The sequence shown here is derived from an EMBL/GenBank/DDBJ whole genome shotgun (WGS) entry which is preliminary data.</text>
</comment>
<keyword evidence="3" id="KW-0862">Zinc</keyword>
<dbReference type="InterPro" id="IPR019787">
    <property type="entry name" value="Znf_PHD-finger"/>
</dbReference>
<dbReference type="OrthoDB" id="5795902at2759"/>
<dbReference type="SMART" id="SM00396">
    <property type="entry name" value="ZnF_UBR1"/>
    <property type="match status" value="1"/>
</dbReference>
<evidence type="ECO:0000256" key="3">
    <source>
        <dbReference type="ARBA" id="ARBA00022833"/>
    </source>
</evidence>
<keyword evidence="2" id="KW-0863">Zinc-finger</keyword>
<protein>
    <recommendedName>
        <fullName evidence="6">UBR-type domain-containing protein</fullName>
    </recommendedName>
</protein>
<dbReference type="PANTHER" id="PTHR13513">
    <property type="entry name" value="E3 UBIQUITIN-PROTEIN LIGASE UBR7"/>
    <property type="match status" value="1"/>
</dbReference>
<dbReference type="PANTHER" id="PTHR13513:SF9">
    <property type="entry name" value="E3 UBIQUITIN-PROTEIN LIGASE UBR7-RELATED"/>
    <property type="match status" value="1"/>
</dbReference>
<evidence type="ECO:0000256" key="1">
    <source>
        <dbReference type="ARBA" id="ARBA00022723"/>
    </source>
</evidence>
<name>A0A9P5N0X8_9AGAM</name>
<dbReference type="GO" id="GO:0061630">
    <property type="term" value="F:ubiquitin protein ligase activity"/>
    <property type="evidence" value="ECO:0007669"/>
    <property type="project" value="InterPro"/>
</dbReference>
<dbReference type="EMBL" id="WHVB01000004">
    <property type="protein sequence ID" value="KAF8483580.1"/>
    <property type="molecule type" value="Genomic_DNA"/>
</dbReference>
<dbReference type="Proteomes" id="UP000759537">
    <property type="component" value="Unassembled WGS sequence"/>
</dbReference>
<dbReference type="Pfam" id="PF00628">
    <property type="entry name" value="PHD"/>
    <property type="match status" value="1"/>
</dbReference>
<evidence type="ECO:0000313" key="8">
    <source>
        <dbReference type="Proteomes" id="UP000759537"/>
    </source>
</evidence>
<evidence type="ECO:0000256" key="5">
    <source>
        <dbReference type="SAM" id="MobiDB-lite"/>
    </source>
</evidence>
<proteinExistence type="predicted"/>
<feature type="zinc finger region" description="UBR-type" evidence="4">
    <location>
        <begin position="28"/>
        <end position="94"/>
    </location>
</feature>
<evidence type="ECO:0000256" key="4">
    <source>
        <dbReference type="PROSITE-ProRule" id="PRU00508"/>
    </source>
</evidence>
<dbReference type="Gene3D" id="3.30.40.10">
    <property type="entry name" value="Zinc/RING finger domain, C3HC4 (zinc finger)"/>
    <property type="match status" value="1"/>
</dbReference>
<dbReference type="InterPro" id="IPR011011">
    <property type="entry name" value="Znf_FYVE_PHD"/>
</dbReference>
<dbReference type="SUPFAM" id="SSF57903">
    <property type="entry name" value="FYVE/PHD zinc finger"/>
    <property type="match status" value="1"/>
</dbReference>
<feature type="domain" description="UBR-type" evidence="6">
    <location>
        <begin position="28"/>
        <end position="94"/>
    </location>
</feature>
<keyword evidence="1" id="KW-0479">Metal-binding</keyword>
<dbReference type="InterPro" id="IPR040204">
    <property type="entry name" value="UBR7"/>
</dbReference>
<dbReference type="CDD" id="cd19677">
    <property type="entry name" value="UBR-box_UBR7"/>
    <property type="match status" value="1"/>
</dbReference>
<evidence type="ECO:0000259" key="6">
    <source>
        <dbReference type="PROSITE" id="PS51157"/>
    </source>
</evidence>
<dbReference type="GO" id="GO:0005737">
    <property type="term" value="C:cytoplasm"/>
    <property type="evidence" value="ECO:0007669"/>
    <property type="project" value="TreeGrafter"/>
</dbReference>
<organism evidence="7 8">
    <name type="scientific">Russula ochroleuca</name>
    <dbReference type="NCBI Taxonomy" id="152965"/>
    <lineage>
        <taxon>Eukaryota</taxon>
        <taxon>Fungi</taxon>
        <taxon>Dikarya</taxon>
        <taxon>Basidiomycota</taxon>
        <taxon>Agaricomycotina</taxon>
        <taxon>Agaricomycetes</taxon>
        <taxon>Russulales</taxon>
        <taxon>Russulaceae</taxon>
        <taxon>Russula</taxon>
    </lineage>
</organism>
<accession>A0A9P5N0X8</accession>